<protein>
    <submittedName>
        <fullName evidence="1">Uncharacterized protein</fullName>
    </submittedName>
</protein>
<dbReference type="Proteomes" id="UP000280369">
    <property type="component" value="Segment"/>
</dbReference>
<reference evidence="1" key="1">
    <citation type="journal article" date="2017" name="Front. Microbiol.">
        <title>Genome Characterization of the First Mimiviruses of Lineage C Isolated in Brazil.</title>
        <authorList>
            <person name="Assis F.L."/>
            <person name="Franco-Luiz A.P.M."/>
            <person name="Dos Santos R.N."/>
            <person name="Campos F.S."/>
            <person name="Dornas F.P."/>
            <person name="Borato P.V.M."/>
            <person name="Franco A.C."/>
            <person name="Abrahao J.S."/>
            <person name="Colson P."/>
            <person name="Scola B."/>
        </authorList>
    </citation>
    <scope>NUCLEOTIDE SEQUENCE [LARGE SCALE GENOMIC DNA]</scope>
</reference>
<name>A0A2L2DKY8_MIMIV</name>
<organismHost>
    <name type="scientific">Acanthamoeba polyphaga</name>
    <name type="common">Amoeba</name>
    <dbReference type="NCBI Taxonomy" id="5757"/>
</organismHost>
<organism evidence="1">
    <name type="scientific">Acanthamoeba polyphaga mimivirus</name>
    <name type="common">APMV</name>
    <dbReference type="NCBI Taxonomy" id="212035"/>
    <lineage>
        <taxon>Viruses</taxon>
        <taxon>Varidnaviria</taxon>
        <taxon>Bamfordvirae</taxon>
        <taxon>Nucleocytoviricota</taxon>
        <taxon>Megaviricetes</taxon>
        <taxon>Imitervirales</taxon>
        <taxon>Mimiviridae</taxon>
        <taxon>Megamimivirinae</taxon>
        <taxon>Mimivirus</taxon>
        <taxon>Mimivirus bradfordmassiliense</taxon>
    </lineage>
</organism>
<proteinExistence type="predicted"/>
<accession>A0A2L2DKY8</accession>
<sequence length="143" mass="17395">MDFPDYEKMSHREYKRQIKKLQNKHTTMFSRTGYLRVHCRDKNTYPLADKFRAIATIEIPAFTRVKKSIWLNFVDMETKSAYIKNFERFDGTVLDENFECRLDDTTSFMYDLRINEKVHQNKESTIFYNTNKEDLKKNYGWFN</sequence>
<evidence type="ECO:0000313" key="1">
    <source>
        <dbReference type="EMBL" id="AVG46804.1"/>
    </source>
</evidence>
<dbReference type="EMBL" id="MG602507">
    <property type="protein sequence ID" value="AVG46804.1"/>
    <property type="molecule type" value="Genomic_DNA"/>
</dbReference>